<name>A0A4Z1PS84_9PEZI</name>
<protein>
    <submittedName>
        <fullName evidence="1">Uncharacterized protein</fullName>
    </submittedName>
</protein>
<sequence length="210" mass="23380">MPSMDCRWQDTHDAVHPPRYCFVPHSLQRRSCPANLHYKIHRRCSSKCLRSREITALKELAAEQSTIFTAQRSQWNPAARRISEKANNAIVSIRVNTAQMRAAQALGSVDALALWVAVLSLTMAADETMRSSVQRNSIVFQMSNGKPAVLTSLQVIKDAAKEFTAAISSKMPPGFNYVGQFYGTYVDMMVANTIKEYQYPPAAFGGSSWS</sequence>
<gene>
    <name evidence="1" type="ORF">E6O75_ATG03805</name>
</gene>
<dbReference type="Proteomes" id="UP000298493">
    <property type="component" value="Unassembled WGS sequence"/>
</dbReference>
<accession>A0A4Z1PS84</accession>
<dbReference type="EMBL" id="SNSC02000003">
    <property type="protein sequence ID" value="TID25942.1"/>
    <property type="molecule type" value="Genomic_DNA"/>
</dbReference>
<organism evidence="1 2">
    <name type="scientific">Venturia nashicola</name>
    <dbReference type="NCBI Taxonomy" id="86259"/>
    <lineage>
        <taxon>Eukaryota</taxon>
        <taxon>Fungi</taxon>
        <taxon>Dikarya</taxon>
        <taxon>Ascomycota</taxon>
        <taxon>Pezizomycotina</taxon>
        <taxon>Dothideomycetes</taxon>
        <taxon>Pleosporomycetidae</taxon>
        <taxon>Venturiales</taxon>
        <taxon>Venturiaceae</taxon>
        <taxon>Venturia</taxon>
    </lineage>
</organism>
<evidence type="ECO:0000313" key="2">
    <source>
        <dbReference type="Proteomes" id="UP000298493"/>
    </source>
</evidence>
<proteinExistence type="predicted"/>
<reference evidence="1 2" key="1">
    <citation type="submission" date="2019-04" db="EMBL/GenBank/DDBJ databases">
        <title>High contiguity whole genome sequence and gene annotation resource for two Venturia nashicola isolates.</title>
        <authorList>
            <person name="Prokchorchik M."/>
            <person name="Won K."/>
            <person name="Lee Y."/>
            <person name="Choi E.D."/>
            <person name="Segonzac C."/>
            <person name="Sohn K.H."/>
        </authorList>
    </citation>
    <scope>NUCLEOTIDE SEQUENCE [LARGE SCALE GENOMIC DNA]</scope>
    <source>
        <strain evidence="1 2">PRI2</strain>
    </source>
</reference>
<keyword evidence="2" id="KW-1185">Reference proteome</keyword>
<evidence type="ECO:0000313" key="1">
    <source>
        <dbReference type="EMBL" id="TID25942.1"/>
    </source>
</evidence>
<dbReference type="Gene3D" id="1.20.1280.140">
    <property type="match status" value="1"/>
</dbReference>
<comment type="caution">
    <text evidence="1">The sequence shown here is derived from an EMBL/GenBank/DDBJ whole genome shotgun (WGS) entry which is preliminary data.</text>
</comment>
<dbReference type="AlphaFoldDB" id="A0A4Z1PS84"/>